<proteinExistence type="predicted"/>
<evidence type="ECO:0000313" key="1">
    <source>
        <dbReference type="EMBL" id="KGO05454.1"/>
    </source>
</evidence>
<evidence type="ECO:0000313" key="2">
    <source>
        <dbReference type="Proteomes" id="UP000030140"/>
    </source>
</evidence>
<dbReference type="AlphaFoldDB" id="A0A0A2GQ99"/>
<gene>
    <name evidence="1" type="ORF">NV36_00400</name>
</gene>
<sequence length="84" mass="9391">MIKFLNKTTKLKVDKKALIDANDIINGQMDGVIKEIKNRVNKLSNNHNATVTLSGKINDFVLSVDTESDETATLIEQVVNDYLK</sequence>
<accession>A0A0A2GQ99</accession>
<dbReference type="EMBL" id="JSAQ01000001">
    <property type="protein sequence ID" value="KGO05454.1"/>
    <property type="molecule type" value="Genomic_DNA"/>
</dbReference>
<organism evidence="1 2">
    <name type="scientific">Dokdonia donghaensis DSW-1</name>
    <dbReference type="NCBI Taxonomy" id="1300343"/>
    <lineage>
        <taxon>Bacteria</taxon>
        <taxon>Pseudomonadati</taxon>
        <taxon>Bacteroidota</taxon>
        <taxon>Flavobacteriia</taxon>
        <taxon>Flavobacteriales</taxon>
        <taxon>Flavobacteriaceae</taxon>
        <taxon>Dokdonia</taxon>
    </lineage>
</organism>
<keyword evidence="2" id="KW-1185">Reference proteome</keyword>
<dbReference type="PATRIC" id="fig|1300343.5.peg.2484"/>
<dbReference type="Proteomes" id="UP000030140">
    <property type="component" value="Unassembled WGS sequence"/>
</dbReference>
<dbReference type="RefSeq" id="WP_035324527.1">
    <property type="nucleotide sequence ID" value="NZ_CP015125.1"/>
</dbReference>
<protein>
    <submittedName>
        <fullName evidence="1">Uncharacterized protein</fullName>
    </submittedName>
</protein>
<dbReference type="KEGG" id="ddo:I597_2460"/>
<reference evidence="1 2" key="1">
    <citation type="submission" date="2014-10" db="EMBL/GenBank/DDBJ databases">
        <title>Draft genome sequence of the proteorhodopsin-containing marine bacterium Dokdonia donghaensis.</title>
        <authorList>
            <person name="Gomez-Consarnau L."/>
            <person name="Gonzalez J.M."/>
            <person name="Riedel T."/>
            <person name="Jaenicke S."/>
            <person name="Wagner-Doebler I."/>
            <person name="Fuhrman J.A."/>
        </authorList>
    </citation>
    <scope>NUCLEOTIDE SEQUENCE [LARGE SCALE GENOMIC DNA]</scope>
    <source>
        <strain evidence="1 2">DSW-1</strain>
    </source>
</reference>
<comment type="caution">
    <text evidence="1">The sequence shown here is derived from an EMBL/GenBank/DDBJ whole genome shotgun (WGS) entry which is preliminary data.</text>
</comment>
<name>A0A0A2GQ99_9FLAO</name>